<dbReference type="GO" id="GO:0016887">
    <property type="term" value="F:ATP hydrolysis activity"/>
    <property type="evidence" value="ECO:0007669"/>
    <property type="project" value="InterPro"/>
</dbReference>
<reference evidence="2 3" key="1">
    <citation type="submission" date="2017-08" db="EMBL/GenBank/DDBJ databases">
        <title>Infants hospitalized years apart are colonized by the same room-sourced microbial strains.</title>
        <authorList>
            <person name="Brooks B."/>
            <person name="Olm M.R."/>
            <person name="Firek B.A."/>
            <person name="Baker R."/>
            <person name="Thomas B.C."/>
            <person name="Morowitz M.J."/>
            <person name="Banfield J.F."/>
        </authorList>
    </citation>
    <scope>NUCLEOTIDE SEQUENCE [LARGE SCALE GENOMIC DNA]</scope>
    <source>
        <strain evidence="2">S2_005_003_R2_41</strain>
    </source>
</reference>
<evidence type="ECO:0000313" key="3">
    <source>
        <dbReference type="Proteomes" id="UP000249135"/>
    </source>
</evidence>
<dbReference type="PIRSF" id="PIRSF029347">
    <property type="entry name" value="RecF"/>
    <property type="match status" value="1"/>
</dbReference>
<feature type="domain" description="ATPase AAA-type core" evidence="1">
    <location>
        <begin position="23"/>
        <end position="354"/>
    </location>
</feature>
<dbReference type="AlphaFoldDB" id="A0A2W5QGD4"/>
<dbReference type="InterPro" id="IPR027417">
    <property type="entry name" value="P-loop_NTPase"/>
</dbReference>
<evidence type="ECO:0000259" key="1">
    <source>
        <dbReference type="Pfam" id="PF13304"/>
    </source>
</evidence>
<dbReference type="GO" id="GO:0000731">
    <property type="term" value="P:DNA synthesis involved in DNA repair"/>
    <property type="evidence" value="ECO:0007669"/>
    <property type="project" value="TreeGrafter"/>
</dbReference>
<organism evidence="2 3">
    <name type="scientific">Variovorax paradoxus</name>
    <dbReference type="NCBI Taxonomy" id="34073"/>
    <lineage>
        <taxon>Bacteria</taxon>
        <taxon>Pseudomonadati</taxon>
        <taxon>Pseudomonadota</taxon>
        <taxon>Betaproteobacteria</taxon>
        <taxon>Burkholderiales</taxon>
        <taxon>Comamonadaceae</taxon>
        <taxon>Variovorax</taxon>
    </lineage>
</organism>
<keyword evidence="2" id="KW-0067">ATP-binding</keyword>
<dbReference type="Gene3D" id="3.40.50.300">
    <property type="entry name" value="P-loop containing nucleotide triphosphate hydrolases"/>
    <property type="match status" value="2"/>
</dbReference>
<evidence type="ECO:0000313" key="2">
    <source>
        <dbReference type="EMBL" id="PZQ76236.1"/>
    </source>
</evidence>
<dbReference type="FunFam" id="3.40.50.300:FF:002708">
    <property type="entry name" value="FeS assembly ATPase SufC"/>
    <property type="match status" value="1"/>
</dbReference>
<sequence>MLCALAIANYRSLRQLTVPLARLTVITGPNGSGKSSVYRAMRLLAEAAQGGVVRSLAREGGLGSTLWAGPERISAAMRRGEVAVEGTKGGREPVALRLGFSSADDAGFGYAIDIGLPPPIPSTAFSLDPEIKHEAIWSGPVLRPAALLVERKGAALRARGDRGGWQAIGRPVPAWASMLTEFADPRSAPEMLALREQVRGWRFYDHFRTDTDSPARQPQFGTRTPVLSADGADLAAAVQTILEIGDEAALQAAVDDAFPGARVEVQCSGDGRFALQMRQHGLLRPLATAELSDGTLRYLLWTAALLSPRPPPLLVLNEPETSLHPDLLPALGRLIVRTARDTQVIVVSHANRLIAALDAAAEAGALQSIALEKDFGETRIANLDLDEIPAWHWPTR</sequence>
<name>A0A2W5QGD4_VARPD</name>
<dbReference type="FunFam" id="3.40.50.300:FF:002534">
    <property type="entry name" value="Putative RecF protein"/>
    <property type="match status" value="1"/>
</dbReference>
<dbReference type="EMBL" id="QFPP01000058">
    <property type="protein sequence ID" value="PZQ76236.1"/>
    <property type="molecule type" value="Genomic_DNA"/>
</dbReference>
<gene>
    <name evidence="2" type="ORF">DI563_07565</name>
</gene>
<comment type="caution">
    <text evidence="2">The sequence shown here is derived from an EMBL/GenBank/DDBJ whole genome shotgun (WGS) entry which is preliminary data.</text>
</comment>
<dbReference type="SUPFAM" id="SSF52540">
    <property type="entry name" value="P-loop containing nucleoside triphosphate hydrolases"/>
    <property type="match status" value="1"/>
</dbReference>
<accession>A0A2W5QGD4</accession>
<dbReference type="PANTHER" id="PTHR32182">
    <property type="entry name" value="DNA REPLICATION AND REPAIR PROTEIN RECF"/>
    <property type="match status" value="1"/>
</dbReference>
<dbReference type="Pfam" id="PF13304">
    <property type="entry name" value="AAA_21"/>
    <property type="match status" value="1"/>
</dbReference>
<dbReference type="InterPro" id="IPR014555">
    <property type="entry name" value="RecF-like"/>
</dbReference>
<dbReference type="Proteomes" id="UP000249135">
    <property type="component" value="Unassembled WGS sequence"/>
</dbReference>
<proteinExistence type="predicted"/>
<dbReference type="PANTHER" id="PTHR32182:SF25">
    <property type="entry name" value="SLR1056 PROTEIN"/>
    <property type="match status" value="1"/>
</dbReference>
<dbReference type="InterPro" id="IPR003959">
    <property type="entry name" value="ATPase_AAA_core"/>
</dbReference>
<protein>
    <submittedName>
        <fullName evidence="2">ATP-binding protein</fullName>
    </submittedName>
</protein>
<dbReference type="GO" id="GO:0006302">
    <property type="term" value="P:double-strand break repair"/>
    <property type="evidence" value="ECO:0007669"/>
    <property type="project" value="TreeGrafter"/>
</dbReference>
<dbReference type="GO" id="GO:0005524">
    <property type="term" value="F:ATP binding"/>
    <property type="evidence" value="ECO:0007669"/>
    <property type="project" value="UniProtKB-KW"/>
</dbReference>
<keyword evidence="2" id="KW-0547">Nucleotide-binding</keyword>